<dbReference type="Proteomes" id="UP000800041">
    <property type="component" value="Unassembled WGS sequence"/>
</dbReference>
<dbReference type="AlphaFoldDB" id="A0A6G1H204"/>
<protein>
    <submittedName>
        <fullName evidence="1">Uncharacterized protein</fullName>
    </submittedName>
</protein>
<name>A0A6G1H204_9PEZI</name>
<reference evidence="1" key="1">
    <citation type="journal article" date="2020" name="Stud. Mycol.">
        <title>101 Dothideomycetes genomes: a test case for predicting lifestyles and emergence of pathogens.</title>
        <authorList>
            <person name="Haridas S."/>
            <person name="Albert R."/>
            <person name="Binder M."/>
            <person name="Bloem J."/>
            <person name="Labutti K."/>
            <person name="Salamov A."/>
            <person name="Andreopoulos B."/>
            <person name="Baker S."/>
            <person name="Barry K."/>
            <person name="Bills G."/>
            <person name="Bluhm B."/>
            <person name="Cannon C."/>
            <person name="Castanera R."/>
            <person name="Culley D."/>
            <person name="Daum C."/>
            <person name="Ezra D."/>
            <person name="Gonzalez J."/>
            <person name="Henrissat B."/>
            <person name="Kuo A."/>
            <person name="Liang C."/>
            <person name="Lipzen A."/>
            <person name="Lutzoni F."/>
            <person name="Magnuson J."/>
            <person name="Mondo S."/>
            <person name="Nolan M."/>
            <person name="Ohm R."/>
            <person name="Pangilinan J."/>
            <person name="Park H.-J."/>
            <person name="Ramirez L."/>
            <person name="Alfaro M."/>
            <person name="Sun H."/>
            <person name="Tritt A."/>
            <person name="Yoshinaga Y."/>
            <person name="Zwiers L.-H."/>
            <person name="Turgeon B."/>
            <person name="Goodwin S."/>
            <person name="Spatafora J."/>
            <person name="Crous P."/>
            <person name="Grigoriev I."/>
        </authorList>
    </citation>
    <scope>NUCLEOTIDE SEQUENCE</scope>
    <source>
        <strain evidence="1">CBS 113979</strain>
    </source>
</reference>
<evidence type="ECO:0000313" key="1">
    <source>
        <dbReference type="EMBL" id="KAF1987253.1"/>
    </source>
</evidence>
<keyword evidence="2" id="KW-1185">Reference proteome</keyword>
<sequence length="188" mass="21104">MLGARSDTFLAACDSSMGLREYVSQCVMDFNVSFELSTPYSHHLNSACAARAKPLIVGRRVIRQEAGYFCVVREYQAAIWNPQGTRSTLLPSFVTPNMTSLNGRFCALHLHHRPQGHLCPCADLGVDLSRARDTQKPSYVVGSLTMNLDSMTRILLKNRSCKHFGLRSNIVLNHVSDRLFIVCWVDTR</sequence>
<proteinExistence type="predicted"/>
<organism evidence="1 2">
    <name type="scientific">Aulographum hederae CBS 113979</name>
    <dbReference type="NCBI Taxonomy" id="1176131"/>
    <lineage>
        <taxon>Eukaryota</taxon>
        <taxon>Fungi</taxon>
        <taxon>Dikarya</taxon>
        <taxon>Ascomycota</taxon>
        <taxon>Pezizomycotina</taxon>
        <taxon>Dothideomycetes</taxon>
        <taxon>Pleosporomycetidae</taxon>
        <taxon>Aulographales</taxon>
        <taxon>Aulographaceae</taxon>
    </lineage>
</organism>
<accession>A0A6G1H204</accession>
<evidence type="ECO:0000313" key="2">
    <source>
        <dbReference type="Proteomes" id="UP000800041"/>
    </source>
</evidence>
<gene>
    <name evidence="1" type="ORF">K402DRAFT_55677</name>
</gene>
<dbReference type="EMBL" id="ML977153">
    <property type="protein sequence ID" value="KAF1987253.1"/>
    <property type="molecule type" value="Genomic_DNA"/>
</dbReference>